<dbReference type="SUPFAM" id="SSF56281">
    <property type="entry name" value="Metallo-hydrolase/oxidoreductase"/>
    <property type="match status" value="1"/>
</dbReference>
<dbReference type="PROSITE" id="PS00201">
    <property type="entry name" value="FLAVODOXIN"/>
    <property type="match status" value="1"/>
</dbReference>
<dbReference type="InterPro" id="IPR001279">
    <property type="entry name" value="Metallo-B-lactamas"/>
</dbReference>
<dbReference type="PIRSF" id="PIRSF005243">
    <property type="entry name" value="ROO"/>
    <property type="match status" value="1"/>
</dbReference>
<dbReference type="GO" id="GO:0010181">
    <property type="term" value="F:FMN binding"/>
    <property type="evidence" value="ECO:0007669"/>
    <property type="project" value="InterPro"/>
</dbReference>
<evidence type="ECO:0000256" key="1">
    <source>
        <dbReference type="ARBA" id="ARBA00001962"/>
    </source>
</evidence>
<keyword evidence="8" id="KW-1185">Reference proteome</keyword>
<dbReference type="EMBL" id="JACRST010000012">
    <property type="protein sequence ID" value="MBC8546994.1"/>
    <property type="molecule type" value="Genomic_DNA"/>
</dbReference>
<dbReference type="Gene3D" id="3.60.15.10">
    <property type="entry name" value="Ribonuclease Z/Hydroxyacylglutathione hydrolase-like"/>
    <property type="match status" value="1"/>
</dbReference>
<evidence type="ECO:0000313" key="7">
    <source>
        <dbReference type="EMBL" id="MBC8546994.1"/>
    </source>
</evidence>
<dbReference type="GO" id="GO:0016651">
    <property type="term" value="F:oxidoreductase activity, acting on NAD(P)H"/>
    <property type="evidence" value="ECO:0007669"/>
    <property type="project" value="UniProtKB-ARBA"/>
</dbReference>
<dbReference type="InterPro" id="IPR029039">
    <property type="entry name" value="Flavoprotein-like_sf"/>
</dbReference>
<dbReference type="Pfam" id="PF19583">
    <property type="entry name" value="ODP"/>
    <property type="match status" value="1"/>
</dbReference>
<protein>
    <submittedName>
        <fullName evidence="7">FprA family A-type flavoprotein</fullName>
    </submittedName>
</protein>
<keyword evidence="4" id="KW-0249">Electron transport</keyword>
<evidence type="ECO:0000256" key="4">
    <source>
        <dbReference type="ARBA" id="ARBA00022982"/>
    </source>
</evidence>
<dbReference type="AlphaFoldDB" id="A0A926I443"/>
<dbReference type="InterPro" id="IPR036866">
    <property type="entry name" value="RibonucZ/Hydroxyglut_hydro"/>
</dbReference>
<evidence type="ECO:0000259" key="6">
    <source>
        <dbReference type="PROSITE" id="PS50902"/>
    </source>
</evidence>
<dbReference type="PANTHER" id="PTHR32145">
    <property type="entry name" value="DIFLAVIN FLAVOPROTEIN A 2-RELATED"/>
    <property type="match status" value="1"/>
</dbReference>
<dbReference type="Pfam" id="PF00258">
    <property type="entry name" value="Flavodoxin_1"/>
    <property type="match status" value="1"/>
</dbReference>
<dbReference type="InterPro" id="IPR051285">
    <property type="entry name" value="NADH_oxidoreductase_modular"/>
</dbReference>
<comment type="similarity">
    <text evidence="2">In the N-terminal section; belongs to the zinc metallo-hydrolase group 3 family.</text>
</comment>
<sequence length="400" mass="44662">MAARKVTDGVMSVGILNPIMRIFDVVMRTDYGTTYNSYVVRGREKTALIETCHLTYWEQYWKNIQEACDPATIDYIILNHCEPDHSGVLAKLAQHCPNAQIICSQAGSIYLKNITNLSDFKPRVVRDGDSIDLGGKTLRFIMAPFLHWPDSMFTWCEEDKVLFSCDFLGCHYCEPHDFDTNIVYPTKYEDAFLGYYTAIFGPFPSYVQNGLAKIKGLDIEYLCNSHGPILTKGCRLESAMALYDQWSQPHHNAVKTVPVFYCSAYGNTGLAAKEIKRGILEIIPDAKVDVYDINEHAMGDLQAQLNRSDAFAVGSPTINADAVAPVWELLSHVDAITNKKKPALAFGSYGWSGEAVPNLIARMNGLKLAVCGEGLKFQFVPSESDLERAREAGRELARML</sequence>
<dbReference type="PROSITE" id="PS50902">
    <property type="entry name" value="FLAVODOXIN_LIKE"/>
    <property type="match status" value="1"/>
</dbReference>
<comment type="cofactor">
    <cofactor evidence="1">
        <name>Fe cation</name>
        <dbReference type="ChEBI" id="CHEBI:24875"/>
    </cofactor>
</comment>
<gene>
    <name evidence="7" type="ORF">H8711_08625</name>
</gene>
<dbReference type="InterPro" id="IPR045761">
    <property type="entry name" value="ODP_dom"/>
</dbReference>
<dbReference type="InterPro" id="IPR001226">
    <property type="entry name" value="Flavodoxin_CS"/>
</dbReference>
<comment type="caution">
    <text evidence="7">The sequence shown here is derived from an EMBL/GenBank/DDBJ whole genome shotgun (WGS) entry which is preliminary data.</text>
</comment>
<evidence type="ECO:0000256" key="3">
    <source>
        <dbReference type="ARBA" id="ARBA00022448"/>
    </source>
</evidence>
<dbReference type="PANTHER" id="PTHR32145:SF11">
    <property type="entry name" value="DIFLAVIN FLAVOPROTEIN A 2-RELATED"/>
    <property type="match status" value="1"/>
</dbReference>
<dbReference type="Gene3D" id="3.40.50.360">
    <property type="match status" value="1"/>
</dbReference>
<dbReference type="GO" id="GO:0009055">
    <property type="term" value="F:electron transfer activity"/>
    <property type="evidence" value="ECO:0007669"/>
    <property type="project" value="InterPro"/>
</dbReference>
<evidence type="ECO:0000256" key="5">
    <source>
        <dbReference type="ARBA" id="ARBA00023004"/>
    </source>
</evidence>
<dbReference type="Proteomes" id="UP000653127">
    <property type="component" value="Unassembled WGS sequence"/>
</dbReference>
<feature type="domain" description="Flavodoxin-like" evidence="6">
    <location>
        <begin position="257"/>
        <end position="397"/>
    </location>
</feature>
<dbReference type="SUPFAM" id="SSF52218">
    <property type="entry name" value="Flavoproteins"/>
    <property type="match status" value="1"/>
</dbReference>
<evidence type="ECO:0000256" key="2">
    <source>
        <dbReference type="ARBA" id="ARBA00007121"/>
    </source>
</evidence>
<dbReference type="CDD" id="cd07709">
    <property type="entry name" value="flavodiiron_proteins_MBL-fold"/>
    <property type="match status" value="1"/>
</dbReference>
<proteinExistence type="inferred from homology"/>
<dbReference type="GO" id="GO:0046872">
    <property type="term" value="F:metal ion binding"/>
    <property type="evidence" value="ECO:0007669"/>
    <property type="project" value="InterPro"/>
</dbReference>
<keyword evidence="3" id="KW-0813">Transport</keyword>
<dbReference type="RefSeq" id="WP_249283070.1">
    <property type="nucleotide sequence ID" value="NZ_JACRST010000012.1"/>
</dbReference>
<reference evidence="7" key="1">
    <citation type="submission" date="2020-08" db="EMBL/GenBank/DDBJ databases">
        <title>Genome public.</title>
        <authorList>
            <person name="Liu C."/>
            <person name="Sun Q."/>
        </authorList>
    </citation>
    <scope>NUCLEOTIDE SEQUENCE</scope>
    <source>
        <strain evidence="7">NSJ-31</strain>
    </source>
</reference>
<evidence type="ECO:0000313" key="8">
    <source>
        <dbReference type="Proteomes" id="UP000653127"/>
    </source>
</evidence>
<keyword evidence="5" id="KW-0408">Iron</keyword>
<dbReference type="InterPro" id="IPR008254">
    <property type="entry name" value="Flavodoxin/NO_synth"/>
</dbReference>
<organism evidence="7 8">
    <name type="scientific">Ligaoa zhengdingensis</name>
    <dbReference type="NCBI Taxonomy" id="2763658"/>
    <lineage>
        <taxon>Bacteria</taxon>
        <taxon>Bacillati</taxon>
        <taxon>Bacillota</taxon>
        <taxon>Clostridia</taxon>
        <taxon>Eubacteriales</taxon>
        <taxon>Oscillospiraceae</taxon>
        <taxon>Ligaoa</taxon>
    </lineage>
</organism>
<dbReference type="SMART" id="SM00849">
    <property type="entry name" value="Lactamase_B"/>
    <property type="match status" value="1"/>
</dbReference>
<dbReference type="InterPro" id="IPR016440">
    <property type="entry name" value="Rubredoxin-O_OxRdtase"/>
</dbReference>
<accession>A0A926I443</accession>
<name>A0A926I443_9FIRM</name>